<organism evidence="2 3">
    <name type="scientific">Pseudotamlana haliotis</name>
    <dbReference type="NCBI Taxonomy" id="2614804"/>
    <lineage>
        <taxon>Bacteria</taxon>
        <taxon>Pseudomonadati</taxon>
        <taxon>Bacteroidota</taxon>
        <taxon>Flavobacteriia</taxon>
        <taxon>Flavobacteriales</taxon>
        <taxon>Flavobacteriaceae</taxon>
        <taxon>Pseudotamlana</taxon>
    </lineage>
</organism>
<reference evidence="2 3" key="1">
    <citation type="submission" date="2019-09" db="EMBL/GenBank/DDBJ databases">
        <authorList>
            <person name="Cao W.R."/>
        </authorList>
    </citation>
    <scope>NUCLEOTIDE SEQUENCE [LARGE SCALE GENOMIC DNA]</scope>
    <source>
        <strain evidence="2 3">B1N29</strain>
    </source>
</reference>
<protein>
    <submittedName>
        <fullName evidence="2">Uncharacterized protein</fullName>
    </submittedName>
</protein>
<evidence type="ECO:0000313" key="2">
    <source>
        <dbReference type="EMBL" id="KAB1071270.1"/>
    </source>
</evidence>
<comment type="caution">
    <text evidence="2">The sequence shown here is derived from an EMBL/GenBank/DDBJ whole genome shotgun (WGS) entry which is preliminary data.</text>
</comment>
<accession>A0A6N6MJD8</accession>
<keyword evidence="1" id="KW-0812">Transmembrane</keyword>
<dbReference type="AlphaFoldDB" id="A0A6N6MJD8"/>
<proteinExistence type="predicted"/>
<dbReference type="Proteomes" id="UP000441333">
    <property type="component" value="Unassembled WGS sequence"/>
</dbReference>
<evidence type="ECO:0000313" key="3">
    <source>
        <dbReference type="Proteomes" id="UP000441333"/>
    </source>
</evidence>
<sequence length="162" mass="19492">MKKYIKYAIPCIMLFFFVRNLILVETDHLDSWMGGGMRMFGKIDKMLYRVSGINIKHNNKVYFVNLRDIKTLEDIYVESRIMPNDERLTEFIEQLKKFDWCYNAEADKIMFKEPTTIYDNTICTEPVNPENIVDMEVYRIDYNRESDMIQLNRINHVENNNH</sequence>
<keyword evidence="1" id="KW-0472">Membrane</keyword>
<keyword evidence="1" id="KW-1133">Transmembrane helix</keyword>
<evidence type="ECO:0000256" key="1">
    <source>
        <dbReference type="SAM" id="Phobius"/>
    </source>
</evidence>
<feature type="transmembrane region" description="Helical" evidence="1">
    <location>
        <begin position="7"/>
        <end position="24"/>
    </location>
</feature>
<gene>
    <name evidence="2" type="ORF">F6U93_00635</name>
</gene>
<dbReference type="EMBL" id="WAAT01000004">
    <property type="protein sequence ID" value="KAB1071270.1"/>
    <property type="molecule type" value="Genomic_DNA"/>
</dbReference>
<keyword evidence="3" id="KW-1185">Reference proteome</keyword>
<dbReference type="RefSeq" id="WP_150935833.1">
    <property type="nucleotide sequence ID" value="NZ_WAAT01000004.1"/>
</dbReference>
<name>A0A6N6MJD8_9FLAO</name>